<dbReference type="EMBL" id="JACEFG010000003">
    <property type="protein sequence ID" value="MBA2176546.1"/>
    <property type="molecule type" value="Genomic_DNA"/>
</dbReference>
<evidence type="ECO:0000256" key="1">
    <source>
        <dbReference type="SAM" id="MobiDB-lite"/>
    </source>
</evidence>
<name>A0A838CY77_9BACI</name>
<gene>
    <name evidence="2" type="ORF">H0266_16730</name>
</gene>
<dbReference type="Pfam" id="PF14139">
    <property type="entry name" value="YpzG"/>
    <property type="match status" value="1"/>
</dbReference>
<keyword evidence="3" id="KW-1185">Reference proteome</keyword>
<proteinExistence type="predicted"/>
<accession>A0A838CY77</accession>
<evidence type="ECO:0000313" key="3">
    <source>
        <dbReference type="Proteomes" id="UP000571017"/>
    </source>
</evidence>
<protein>
    <submittedName>
        <fullName evidence="2">YpzG family protein</fullName>
    </submittedName>
</protein>
<evidence type="ECO:0000313" key="2">
    <source>
        <dbReference type="EMBL" id="MBA2176546.1"/>
    </source>
</evidence>
<dbReference type="InterPro" id="IPR025413">
    <property type="entry name" value="YpzG-like"/>
</dbReference>
<dbReference type="Proteomes" id="UP000571017">
    <property type="component" value="Unassembled WGS sequence"/>
</dbReference>
<comment type="caution">
    <text evidence="2">The sequence shown here is derived from an EMBL/GenBank/DDBJ whole genome shotgun (WGS) entry which is preliminary data.</text>
</comment>
<sequence length="49" mass="5754">MIVGKREFLEKKNAFAQHRTNKHLAHRVNGETEQTHSEQITEIQARKRG</sequence>
<dbReference type="AlphaFoldDB" id="A0A838CY77"/>
<feature type="region of interest" description="Disordered" evidence="1">
    <location>
        <begin position="28"/>
        <end position="49"/>
    </location>
</feature>
<reference evidence="2 3" key="1">
    <citation type="journal article" date="2004" name="Extremophiles">
        <title>Halobacillus locisalis sp. nov., a halophilic bacterium isolated from a marine solar saltern of the Yellow Sea in Korea.</title>
        <authorList>
            <person name="Yoon J.H."/>
            <person name="Kang K.H."/>
            <person name="Oh T.K."/>
            <person name="Park Y.H."/>
        </authorList>
    </citation>
    <scope>NUCLEOTIDE SEQUENCE [LARGE SCALE GENOMIC DNA]</scope>
    <source>
        <strain evidence="2 3">KCTC 3788</strain>
    </source>
</reference>
<organism evidence="2 3">
    <name type="scientific">Halobacillus locisalis</name>
    <dbReference type="NCBI Taxonomy" id="220753"/>
    <lineage>
        <taxon>Bacteria</taxon>
        <taxon>Bacillati</taxon>
        <taxon>Bacillota</taxon>
        <taxon>Bacilli</taxon>
        <taxon>Bacillales</taxon>
        <taxon>Bacillaceae</taxon>
        <taxon>Halobacillus</taxon>
    </lineage>
</organism>